<gene>
    <name evidence="1" type="ORF">EJF14_60171</name>
</gene>
<dbReference type="Proteomes" id="UP000326582">
    <property type="component" value="Chromosome 6"/>
</dbReference>
<dbReference type="EMBL" id="CP038489">
    <property type="protein sequence ID" value="QFZ29660.1"/>
    <property type="molecule type" value="Genomic_DNA"/>
</dbReference>
<keyword evidence="2" id="KW-1185">Reference proteome</keyword>
<sequence length="496" mass="53842">MLGRISRGISKSSIRRLSRSQQASPVHISTLANGLRVVTDPTPGHFSALGTYIDAGTRHETAANSGVAHMLDRMAFKSTQNHTGVQMMELLARLGGNYMCGAQRESVLYQASVFHQDVGRMLECMAQTVRAPLLSEAEVGEARATAAYELAELAHKPEVNLVEALHARAYGAQGLGMPLYGSDKSVAALGRGDVAAYHADYYVPERTVVAMVGVDVAAAEKMAQSLFGDWKAEKKPEQEKAKKAAAYVGGELALPYVAPRYANLPPLVHMQIAFESAGLLSSDLYALATLQKLLGGGSSFSAGGPGKGMFSRLFRVLNQYPFVENCSCFHHAYSDSGLFGITLSCYVDQAEYMAQIACHELAKVMETDVGRGGITEQELRRAKNQLVSSLLMNVESKLAALEDIGRQVQCQGKVTSVDEMVEHIERLTVADVRAVAQKVLQGLGNGEGSATPTVVMQGDRAPFGDVEFVLRYFGLGRWKGEAPQEPRDYSKRRRWF</sequence>
<protein>
    <submittedName>
        <fullName evidence="1">Mitochondrial-processing peptidase subunit alpha</fullName>
    </submittedName>
</protein>
<evidence type="ECO:0000313" key="1">
    <source>
        <dbReference type="EMBL" id="QFZ29660.1"/>
    </source>
</evidence>
<organism evidence="1 2">
    <name type="scientific">Clavispora lusitaniae</name>
    <name type="common">Candida lusitaniae</name>
    <dbReference type="NCBI Taxonomy" id="36911"/>
    <lineage>
        <taxon>Eukaryota</taxon>
        <taxon>Fungi</taxon>
        <taxon>Dikarya</taxon>
        <taxon>Ascomycota</taxon>
        <taxon>Saccharomycotina</taxon>
        <taxon>Pichiomycetes</taxon>
        <taxon>Metschnikowiaceae</taxon>
        <taxon>Clavispora</taxon>
    </lineage>
</organism>
<proteinExistence type="predicted"/>
<accession>A0ACD0WQV7</accession>
<reference evidence="2" key="1">
    <citation type="journal article" date="2019" name="MBio">
        <title>Comparative genomics for the elucidation of multidrug resistance (MDR) in Candida lusitaniae.</title>
        <authorList>
            <person name="Kannan A."/>
            <person name="Asner S.A."/>
            <person name="Trachsel E."/>
            <person name="Kelly S."/>
            <person name="Parker J."/>
            <person name="Sanglard D."/>
        </authorList>
    </citation>
    <scope>NUCLEOTIDE SEQUENCE [LARGE SCALE GENOMIC DNA]</scope>
    <source>
        <strain evidence="2">P1</strain>
    </source>
</reference>
<evidence type="ECO:0000313" key="2">
    <source>
        <dbReference type="Proteomes" id="UP000326582"/>
    </source>
</evidence>
<name>A0ACD0WQV7_CLALS</name>